<sequence length="129" mass="13031">MKLSVSIVTLLGVFALSGVQASIGDLCYAPGSVGKEGEWPGDNNETQGVCLTTSSCSSLGGKSYAGHCPGAASIQCCVSPKCGPAGRYKVTGFCANDSGCANFYGYDGDSYSGLCPGPSNYKCCVPNGE</sequence>
<proteinExistence type="predicted"/>
<feature type="signal peptide" evidence="1">
    <location>
        <begin position="1"/>
        <end position="21"/>
    </location>
</feature>
<accession>A0A8H7UFF1</accession>
<dbReference type="Proteomes" id="UP000654370">
    <property type="component" value="Unassembled WGS sequence"/>
</dbReference>
<dbReference type="EMBL" id="JAEPQZ010000009">
    <property type="protein sequence ID" value="KAG2177354.1"/>
    <property type="molecule type" value="Genomic_DNA"/>
</dbReference>
<dbReference type="OrthoDB" id="2251794at2759"/>
<organism evidence="2 3">
    <name type="scientific">Mortierella isabellina</name>
    <name type="common">Filamentous fungus</name>
    <name type="synonym">Umbelopsis isabellina</name>
    <dbReference type="NCBI Taxonomy" id="91625"/>
    <lineage>
        <taxon>Eukaryota</taxon>
        <taxon>Fungi</taxon>
        <taxon>Fungi incertae sedis</taxon>
        <taxon>Mucoromycota</taxon>
        <taxon>Mucoromycotina</taxon>
        <taxon>Umbelopsidomycetes</taxon>
        <taxon>Umbelopsidales</taxon>
        <taxon>Umbelopsidaceae</taxon>
        <taxon>Umbelopsis</taxon>
    </lineage>
</organism>
<evidence type="ECO:0000313" key="2">
    <source>
        <dbReference type="EMBL" id="KAG2177354.1"/>
    </source>
</evidence>
<reference evidence="2" key="1">
    <citation type="submission" date="2020-12" db="EMBL/GenBank/DDBJ databases">
        <title>Metabolic potential, ecology and presence of endohyphal bacteria is reflected in genomic diversity of Mucoromycotina.</title>
        <authorList>
            <person name="Muszewska A."/>
            <person name="Okrasinska A."/>
            <person name="Steczkiewicz K."/>
            <person name="Drgas O."/>
            <person name="Orlowska M."/>
            <person name="Perlinska-Lenart U."/>
            <person name="Aleksandrzak-Piekarczyk T."/>
            <person name="Szatraj K."/>
            <person name="Zielenkiewicz U."/>
            <person name="Pilsyk S."/>
            <person name="Malc E."/>
            <person name="Mieczkowski P."/>
            <person name="Kruszewska J.S."/>
            <person name="Biernat P."/>
            <person name="Pawlowska J."/>
        </authorList>
    </citation>
    <scope>NUCLEOTIDE SEQUENCE</scope>
    <source>
        <strain evidence="2">WA0000067209</strain>
    </source>
</reference>
<protein>
    <submittedName>
        <fullName evidence="2">Uncharacterized protein</fullName>
    </submittedName>
</protein>
<keyword evidence="3" id="KW-1185">Reference proteome</keyword>
<comment type="caution">
    <text evidence="2">The sequence shown here is derived from an EMBL/GenBank/DDBJ whole genome shotgun (WGS) entry which is preliminary data.</text>
</comment>
<evidence type="ECO:0000256" key="1">
    <source>
        <dbReference type="SAM" id="SignalP"/>
    </source>
</evidence>
<name>A0A8H7UFF1_MORIS</name>
<gene>
    <name evidence="2" type="ORF">INT43_008011</name>
</gene>
<feature type="chain" id="PRO_5034971298" evidence="1">
    <location>
        <begin position="22"/>
        <end position="129"/>
    </location>
</feature>
<dbReference type="AlphaFoldDB" id="A0A8H7UFF1"/>
<keyword evidence="1" id="KW-0732">Signal</keyword>
<evidence type="ECO:0000313" key="3">
    <source>
        <dbReference type="Proteomes" id="UP000654370"/>
    </source>
</evidence>